<name>A0AAE0HRX0_9PEZI</name>
<dbReference type="Proteomes" id="UP001278766">
    <property type="component" value="Unassembled WGS sequence"/>
</dbReference>
<sequence length="67" mass="7334">MGPMAGRPATYSRLSGPEEVVLCRYIDRFDRINFAVRTGFVTDAANYILAQRCSCAEQPNPPVVGAN</sequence>
<dbReference type="RefSeq" id="XP_062665066.1">
    <property type="nucleotide sequence ID" value="XM_062802986.1"/>
</dbReference>
<dbReference type="AlphaFoldDB" id="A0AAE0HRX0"/>
<proteinExistence type="predicted"/>
<protein>
    <submittedName>
        <fullName evidence="1">Uncharacterized protein</fullName>
    </submittedName>
</protein>
<organism evidence="1 2">
    <name type="scientific">Chaetomium fimeti</name>
    <dbReference type="NCBI Taxonomy" id="1854472"/>
    <lineage>
        <taxon>Eukaryota</taxon>
        <taxon>Fungi</taxon>
        <taxon>Dikarya</taxon>
        <taxon>Ascomycota</taxon>
        <taxon>Pezizomycotina</taxon>
        <taxon>Sordariomycetes</taxon>
        <taxon>Sordariomycetidae</taxon>
        <taxon>Sordariales</taxon>
        <taxon>Chaetomiaceae</taxon>
        <taxon>Chaetomium</taxon>
    </lineage>
</organism>
<reference evidence="1" key="1">
    <citation type="journal article" date="2023" name="Mol. Phylogenet. Evol.">
        <title>Genome-scale phylogeny and comparative genomics of the fungal order Sordariales.</title>
        <authorList>
            <person name="Hensen N."/>
            <person name="Bonometti L."/>
            <person name="Westerberg I."/>
            <person name="Brannstrom I.O."/>
            <person name="Guillou S."/>
            <person name="Cros-Aarteil S."/>
            <person name="Calhoun S."/>
            <person name="Haridas S."/>
            <person name="Kuo A."/>
            <person name="Mondo S."/>
            <person name="Pangilinan J."/>
            <person name="Riley R."/>
            <person name="LaButti K."/>
            <person name="Andreopoulos B."/>
            <person name="Lipzen A."/>
            <person name="Chen C."/>
            <person name="Yan M."/>
            <person name="Daum C."/>
            <person name="Ng V."/>
            <person name="Clum A."/>
            <person name="Steindorff A."/>
            <person name="Ohm R.A."/>
            <person name="Martin F."/>
            <person name="Silar P."/>
            <person name="Natvig D.O."/>
            <person name="Lalanne C."/>
            <person name="Gautier V."/>
            <person name="Ament-Velasquez S.L."/>
            <person name="Kruys A."/>
            <person name="Hutchinson M.I."/>
            <person name="Powell A.J."/>
            <person name="Barry K."/>
            <person name="Miller A.N."/>
            <person name="Grigoriev I.V."/>
            <person name="Debuchy R."/>
            <person name="Gladieux P."/>
            <person name="Hiltunen Thoren M."/>
            <person name="Johannesson H."/>
        </authorList>
    </citation>
    <scope>NUCLEOTIDE SEQUENCE</scope>
    <source>
        <strain evidence="1">CBS 168.71</strain>
    </source>
</reference>
<gene>
    <name evidence="1" type="ORF">B0H64DRAFT_383969</name>
</gene>
<dbReference type="EMBL" id="JAUEPN010000001">
    <property type="protein sequence ID" value="KAK3301552.1"/>
    <property type="molecule type" value="Genomic_DNA"/>
</dbReference>
<evidence type="ECO:0000313" key="1">
    <source>
        <dbReference type="EMBL" id="KAK3301552.1"/>
    </source>
</evidence>
<dbReference type="GeneID" id="87839934"/>
<comment type="caution">
    <text evidence="1">The sequence shown here is derived from an EMBL/GenBank/DDBJ whole genome shotgun (WGS) entry which is preliminary data.</text>
</comment>
<keyword evidence="2" id="KW-1185">Reference proteome</keyword>
<accession>A0AAE0HRX0</accession>
<reference evidence="1" key="2">
    <citation type="submission" date="2023-06" db="EMBL/GenBank/DDBJ databases">
        <authorList>
            <consortium name="Lawrence Berkeley National Laboratory"/>
            <person name="Haridas S."/>
            <person name="Hensen N."/>
            <person name="Bonometti L."/>
            <person name="Westerberg I."/>
            <person name="Brannstrom I.O."/>
            <person name="Guillou S."/>
            <person name="Cros-Aarteil S."/>
            <person name="Calhoun S."/>
            <person name="Kuo A."/>
            <person name="Mondo S."/>
            <person name="Pangilinan J."/>
            <person name="Riley R."/>
            <person name="Labutti K."/>
            <person name="Andreopoulos B."/>
            <person name="Lipzen A."/>
            <person name="Chen C."/>
            <person name="Yanf M."/>
            <person name="Daum C."/>
            <person name="Ng V."/>
            <person name="Clum A."/>
            <person name="Steindorff A."/>
            <person name="Ohm R."/>
            <person name="Martin F."/>
            <person name="Silar P."/>
            <person name="Natvig D."/>
            <person name="Lalanne C."/>
            <person name="Gautier V."/>
            <person name="Ament-Velasquez S.L."/>
            <person name="Kruys A."/>
            <person name="Hutchinson M.I."/>
            <person name="Powell A.J."/>
            <person name="Barry K."/>
            <person name="Miller A.N."/>
            <person name="Grigoriev I.V."/>
            <person name="Debuchy R."/>
            <person name="Gladieux P."/>
            <person name="Thoren M.H."/>
            <person name="Johannesson H."/>
        </authorList>
    </citation>
    <scope>NUCLEOTIDE SEQUENCE</scope>
    <source>
        <strain evidence="1">CBS 168.71</strain>
    </source>
</reference>
<evidence type="ECO:0000313" key="2">
    <source>
        <dbReference type="Proteomes" id="UP001278766"/>
    </source>
</evidence>